<dbReference type="EMBL" id="NTMR01000010">
    <property type="protein sequence ID" value="PBK04771.1"/>
    <property type="molecule type" value="Genomic_DNA"/>
</dbReference>
<evidence type="ECO:0000313" key="2">
    <source>
        <dbReference type="Proteomes" id="UP000242313"/>
    </source>
</evidence>
<dbReference type="AlphaFoldDB" id="A0A2A3MJ12"/>
<dbReference type="InterPro" id="IPR036709">
    <property type="entry name" value="Autotransporte_beta_dom_sf"/>
</dbReference>
<dbReference type="GO" id="GO:0009279">
    <property type="term" value="C:cell outer membrane"/>
    <property type="evidence" value="ECO:0007669"/>
    <property type="project" value="InterPro"/>
</dbReference>
<organism evidence="1 2">
    <name type="scientific">Pseudomonas abyssi</name>
    <dbReference type="NCBI Taxonomy" id="170540"/>
    <lineage>
        <taxon>Bacteria</taxon>
        <taxon>Pseudomonadati</taxon>
        <taxon>Pseudomonadota</taxon>
        <taxon>Gammaproteobacteria</taxon>
        <taxon>Pseudomonadales</taxon>
        <taxon>Pseudomonadaceae</taxon>
        <taxon>Pseudomonas</taxon>
    </lineage>
</organism>
<dbReference type="SUPFAM" id="SSF103515">
    <property type="entry name" value="Autotransporter"/>
    <property type="match status" value="1"/>
</dbReference>
<dbReference type="Pfam" id="PF05275">
    <property type="entry name" value="CopB"/>
    <property type="match status" value="1"/>
</dbReference>
<sequence>MDSNLYLSEHGDLSLDLALEYELLLTNRLHLTPELEFDAALSDDEAVGVGRGLSGMEAGLRLSYDLVDRAVVPYVGVHYERAFGRSADFAVQDGEDRDGWFAVAGVRLMF</sequence>
<name>A0A2A3MJ12_9PSED</name>
<comment type="caution">
    <text evidence="1">The sequence shown here is derived from an EMBL/GenBank/DDBJ whole genome shotgun (WGS) entry which is preliminary data.</text>
</comment>
<accession>A0A2A3MJ12</accession>
<dbReference type="Proteomes" id="UP000242313">
    <property type="component" value="Unassembled WGS sequence"/>
</dbReference>
<protein>
    <recommendedName>
        <fullName evidence="3">Copper resistance protein CopB</fullName>
    </recommendedName>
</protein>
<keyword evidence="2" id="KW-1185">Reference proteome</keyword>
<dbReference type="InterPro" id="IPR007939">
    <property type="entry name" value="Cu-R_B_prcur"/>
</dbReference>
<evidence type="ECO:0000313" key="1">
    <source>
        <dbReference type="EMBL" id="PBK04771.1"/>
    </source>
</evidence>
<reference evidence="1 2" key="1">
    <citation type="submission" date="2017-09" db="EMBL/GenBank/DDBJ databases">
        <title>Pseudomonas abyssi sp. nov. isolated from Abyssopelagic Water.</title>
        <authorList>
            <person name="Wei Y."/>
        </authorList>
    </citation>
    <scope>NUCLEOTIDE SEQUENCE [LARGE SCALE GENOMIC DNA]</scope>
    <source>
        <strain evidence="1 2">MT5</strain>
    </source>
</reference>
<dbReference type="GO" id="GO:0006878">
    <property type="term" value="P:intracellular copper ion homeostasis"/>
    <property type="evidence" value="ECO:0007669"/>
    <property type="project" value="InterPro"/>
</dbReference>
<proteinExistence type="predicted"/>
<gene>
    <name evidence="1" type="ORF">CNQ84_09130</name>
</gene>
<evidence type="ECO:0008006" key="3">
    <source>
        <dbReference type="Google" id="ProtNLM"/>
    </source>
</evidence>
<dbReference type="GO" id="GO:0005507">
    <property type="term" value="F:copper ion binding"/>
    <property type="evidence" value="ECO:0007669"/>
    <property type="project" value="InterPro"/>
</dbReference>